<evidence type="ECO:0000313" key="2">
    <source>
        <dbReference type="EMBL" id="MFE9227627.1"/>
    </source>
</evidence>
<comment type="caution">
    <text evidence="2">The sequence shown here is derived from an EMBL/GenBank/DDBJ whole genome shotgun (WGS) entry which is preliminary data.</text>
</comment>
<dbReference type="EMBL" id="JBIAFP010000014">
    <property type="protein sequence ID" value="MFE9227627.1"/>
    <property type="molecule type" value="Genomic_DNA"/>
</dbReference>
<dbReference type="InterPro" id="IPR018721">
    <property type="entry name" value="DUF2252"/>
</dbReference>
<sequence>MTMAGAQDEGGTTARDGAPRRLPRVRGFAEWPAEGSPKDEGKALRRQIPRSAHATLDLDASRPDAVSAVEESGRGRLPELTPIRVGRMAATPFAFLRGTAGLMAYDLARTPMTRIRAQLCGDAHAANFGLYGDARGGLVIDLNDFDETVSGPWEWDLKRLAASLVLAGRVAGADEDQCRKAAYDAAGAYRRTMRFLAKLPVLDAWNAIADEELVSHTDAHDLLGTLERVSEKARHNTSGRFAAKSTEVTEDGGRRFVDAPPVLRRVPDAEAAAVAASLEEYVGTLPEDRLPLLARHAVQDVAFRVVGTGSVGTRSYVVLLLDHRGEPLVLQVKEARASALVPHLVTAGFEAPEAGHEGRRVVLGQKRMQVVSDSLLGWTTVDGLPFQVRQFRNRKGSVDPAALAADQMDDYGRMTGALLARAHAHSADPRLIAGYCGKNEELDEAMADFAVAYADRTEADHADLLAGVRAGKVSAEMGV</sequence>
<dbReference type="Proteomes" id="UP001601288">
    <property type="component" value="Unassembled WGS sequence"/>
</dbReference>
<name>A0ABW6LGR6_9ACTN</name>
<gene>
    <name evidence="2" type="ORF">ACFYM3_23950</name>
</gene>
<proteinExistence type="predicted"/>
<dbReference type="PANTHER" id="PTHR39441">
    <property type="entry name" value="DUF2252 DOMAIN-CONTAINING PROTEIN"/>
    <property type="match status" value="1"/>
</dbReference>
<keyword evidence="3" id="KW-1185">Reference proteome</keyword>
<accession>A0ABW6LGR6</accession>
<evidence type="ECO:0000313" key="3">
    <source>
        <dbReference type="Proteomes" id="UP001601288"/>
    </source>
</evidence>
<protein>
    <submittedName>
        <fullName evidence="2">DUF2252 domain-containing protein</fullName>
    </submittedName>
</protein>
<evidence type="ECO:0000256" key="1">
    <source>
        <dbReference type="SAM" id="MobiDB-lite"/>
    </source>
</evidence>
<feature type="region of interest" description="Disordered" evidence="1">
    <location>
        <begin position="1"/>
        <end position="44"/>
    </location>
</feature>
<dbReference type="RefSeq" id="WP_358280181.1">
    <property type="nucleotide sequence ID" value="NZ_JBEYGJ010000007.1"/>
</dbReference>
<dbReference type="PANTHER" id="PTHR39441:SF1">
    <property type="entry name" value="DUF2252 DOMAIN-CONTAINING PROTEIN"/>
    <property type="match status" value="1"/>
</dbReference>
<dbReference type="Pfam" id="PF10009">
    <property type="entry name" value="DUF2252"/>
    <property type="match status" value="1"/>
</dbReference>
<reference evidence="2 3" key="1">
    <citation type="submission" date="2024-10" db="EMBL/GenBank/DDBJ databases">
        <title>The Natural Products Discovery Center: Release of the First 8490 Sequenced Strains for Exploring Actinobacteria Biosynthetic Diversity.</title>
        <authorList>
            <person name="Kalkreuter E."/>
            <person name="Kautsar S.A."/>
            <person name="Yang D."/>
            <person name="Bader C.D."/>
            <person name="Teijaro C.N."/>
            <person name="Fluegel L."/>
            <person name="Davis C.M."/>
            <person name="Simpson J.R."/>
            <person name="Lauterbach L."/>
            <person name="Steele A.D."/>
            <person name="Gui C."/>
            <person name="Meng S."/>
            <person name="Li G."/>
            <person name="Viehrig K."/>
            <person name="Ye F."/>
            <person name="Su P."/>
            <person name="Kiefer A.F."/>
            <person name="Nichols A."/>
            <person name="Cepeda A.J."/>
            <person name="Yan W."/>
            <person name="Fan B."/>
            <person name="Jiang Y."/>
            <person name="Adhikari A."/>
            <person name="Zheng C.-J."/>
            <person name="Schuster L."/>
            <person name="Cowan T.M."/>
            <person name="Smanski M.J."/>
            <person name="Chevrette M.G."/>
            <person name="De Carvalho L.P.S."/>
            <person name="Shen B."/>
        </authorList>
    </citation>
    <scope>NUCLEOTIDE SEQUENCE [LARGE SCALE GENOMIC DNA]</scope>
    <source>
        <strain evidence="2 3">NPDC007066</strain>
    </source>
</reference>
<organism evidence="2 3">
    <name type="scientific">Streptomyces massasporeus</name>
    <dbReference type="NCBI Taxonomy" id="67324"/>
    <lineage>
        <taxon>Bacteria</taxon>
        <taxon>Bacillati</taxon>
        <taxon>Actinomycetota</taxon>
        <taxon>Actinomycetes</taxon>
        <taxon>Kitasatosporales</taxon>
        <taxon>Streptomycetaceae</taxon>
        <taxon>Streptomyces</taxon>
    </lineage>
</organism>